<dbReference type="NCBIfam" id="TIGR01200">
    <property type="entry name" value="GLPGLI"/>
    <property type="match status" value="1"/>
</dbReference>
<reference evidence="3" key="1">
    <citation type="journal article" date="2019" name="Int. J. Syst. Evol. Microbiol.">
        <title>The Global Catalogue of Microorganisms (GCM) 10K type strain sequencing project: providing services to taxonomists for standard genome sequencing and annotation.</title>
        <authorList>
            <consortium name="The Broad Institute Genomics Platform"/>
            <consortium name="The Broad Institute Genome Sequencing Center for Infectious Disease"/>
            <person name="Wu L."/>
            <person name="Ma J."/>
        </authorList>
    </citation>
    <scope>NUCLEOTIDE SEQUENCE [LARGE SCALE GENOMIC DNA]</scope>
    <source>
        <strain evidence="3">KCTC 42805</strain>
    </source>
</reference>
<dbReference type="Pfam" id="PF09697">
    <property type="entry name" value="Porph_ging"/>
    <property type="match status" value="1"/>
</dbReference>
<evidence type="ECO:0000313" key="3">
    <source>
        <dbReference type="Proteomes" id="UP001597469"/>
    </source>
</evidence>
<sequence length="257" mass="28785">MKNIGLTLFCAALTLTAFAQEKPKQSRFRYQTTMTLLSTVVDSRVEDLFYNGTESVYVTYAPKPSQLPDTTVMKGDTRLTIEQVDFGDGKDFTVYQNFRTGKMDLRTVFSNGKICIVHDDVPKLDWQLEPEKKRIGPYECQKATTTFRCAKYTVWFTTAIPLSIGPAKLSGLPGLIVEALNERNDVSYKLLTADYPSTAKPYIIAPPKTGDQEYSFEAFRQIETVEADKVAKFIAASAEDPQNPPMITPTAECLTNK</sequence>
<dbReference type="InterPro" id="IPR005901">
    <property type="entry name" value="GLPGLI"/>
</dbReference>
<proteinExistence type="predicted"/>
<accession>A0ABW5MAF6</accession>
<protein>
    <submittedName>
        <fullName evidence="2">GLPGLI family protein</fullName>
    </submittedName>
</protein>
<keyword evidence="1" id="KW-0732">Signal</keyword>
<dbReference type="RefSeq" id="WP_381525820.1">
    <property type="nucleotide sequence ID" value="NZ_JBHULN010000016.1"/>
</dbReference>
<dbReference type="EMBL" id="JBHULN010000016">
    <property type="protein sequence ID" value="MFD2573223.1"/>
    <property type="molecule type" value="Genomic_DNA"/>
</dbReference>
<name>A0ABW5MAF6_9BACT</name>
<feature type="signal peptide" evidence="1">
    <location>
        <begin position="1"/>
        <end position="19"/>
    </location>
</feature>
<evidence type="ECO:0000313" key="2">
    <source>
        <dbReference type="EMBL" id="MFD2573223.1"/>
    </source>
</evidence>
<feature type="chain" id="PRO_5047344971" evidence="1">
    <location>
        <begin position="20"/>
        <end position="257"/>
    </location>
</feature>
<comment type="caution">
    <text evidence="2">The sequence shown here is derived from an EMBL/GenBank/DDBJ whole genome shotgun (WGS) entry which is preliminary data.</text>
</comment>
<evidence type="ECO:0000256" key="1">
    <source>
        <dbReference type="SAM" id="SignalP"/>
    </source>
</evidence>
<organism evidence="2 3">
    <name type="scientific">Spirosoma soli</name>
    <dbReference type="NCBI Taxonomy" id="1770529"/>
    <lineage>
        <taxon>Bacteria</taxon>
        <taxon>Pseudomonadati</taxon>
        <taxon>Bacteroidota</taxon>
        <taxon>Cytophagia</taxon>
        <taxon>Cytophagales</taxon>
        <taxon>Cytophagaceae</taxon>
        <taxon>Spirosoma</taxon>
    </lineage>
</organism>
<keyword evidence="3" id="KW-1185">Reference proteome</keyword>
<gene>
    <name evidence="2" type="ORF">ACFSUS_21450</name>
</gene>
<dbReference type="Proteomes" id="UP001597469">
    <property type="component" value="Unassembled WGS sequence"/>
</dbReference>